<dbReference type="GeneID" id="89687981"/>
<keyword evidence="1" id="KW-0732">Signal</keyword>
<organism evidence="2 3">
    <name type="scientific">Chromobacterium subtsugae</name>
    <dbReference type="NCBI Taxonomy" id="251747"/>
    <lineage>
        <taxon>Bacteria</taxon>
        <taxon>Pseudomonadati</taxon>
        <taxon>Pseudomonadota</taxon>
        <taxon>Betaproteobacteria</taxon>
        <taxon>Neisseriales</taxon>
        <taxon>Chromobacteriaceae</taxon>
        <taxon>Chromobacterium</taxon>
    </lineage>
</organism>
<dbReference type="Gene3D" id="2.60.40.1890">
    <property type="entry name" value="PCu(A)C copper chaperone"/>
    <property type="match status" value="1"/>
</dbReference>
<dbReference type="PANTHER" id="PTHR36302">
    <property type="entry name" value="BLR7088 PROTEIN"/>
    <property type="match status" value="1"/>
</dbReference>
<accession>A0ABS7F8C4</accession>
<feature type="chain" id="PRO_5047527673" evidence="1">
    <location>
        <begin position="20"/>
        <end position="153"/>
    </location>
</feature>
<sequence length="153" mass="16203">MKRFAAALFGLCLSGLAAAHSFQLGDIHIGHPWSRAMPATSTTGGVYLSLKNQGKTEDKLVSASTPRAEAAELHTHVNDNGVMRMRKVEGGVAIAPGQTVKFAPGSYHVMLMGLKQPLNKGDHFPLTLKFEKAGSVTVDVVVQDGGEGDSHSH</sequence>
<dbReference type="InterPro" id="IPR036182">
    <property type="entry name" value="PCuAC_sf"/>
</dbReference>
<reference evidence="2 3" key="1">
    <citation type="submission" date="2021-05" db="EMBL/GenBank/DDBJ databases">
        <title>Draft Whole Genome Sequencing Of Biosensor Chromobacterium violaceum Strain CV026 Reveals A Regulatory RNA In Chromobacterium violaceum Phenotype Regulatory Network.</title>
        <authorList>
            <person name="Hong K.W."/>
            <person name="Chan K.G."/>
            <person name="Chang C.-Y."/>
        </authorList>
    </citation>
    <scope>NUCLEOTIDE SEQUENCE [LARGE SCALE GENOMIC DNA]</scope>
    <source>
        <strain evidence="2 3">ATCC 31532</strain>
    </source>
</reference>
<gene>
    <name evidence="2" type="ORF">KIF53_01640</name>
</gene>
<keyword evidence="3" id="KW-1185">Reference proteome</keyword>
<feature type="signal peptide" evidence="1">
    <location>
        <begin position="1"/>
        <end position="19"/>
    </location>
</feature>
<dbReference type="PANTHER" id="PTHR36302:SF1">
    <property type="entry name" value="COPPER CHAPERONE PCU(A)C"/>
    <property type="match status" value="1"/>
</dbReference>
<name>A0ABS7F8C4_9NEIS</name>
<dbReference type="Pfam" id="PF04314">
    <property type="entry name" value="PCuAC"/>
    <property type="match status" value="1"/>
</dbReference>
<proteinExistence type="predicted"/>
<protein>
    <submittedName>
        <fullName evidence="2">Copper chaperone PCu(A)C</fullName>
    </submittedName>
</protein>
<comment type="caution">
    <text evidence="2">The sequence shown here is derived from an EMBL/GenBank/DDBJ whole genome shotgun (WGS) entry which is preliminary data.</text>
</comment>
<dbReference type="SUPFAM" id="SSF110087">
    <property type="entry name" value="DR1885-like metal-binding protein"/>
    <property type="match status" value="1"/>
</dbReference>
<dbReference type="InterPro" id="IPR007410">
    <property type="entry name" value="LpqE-like"/>
</dbReference>
<evidence type="ECO:0000256" key="1">
    <source>
        <dbReference type="SAM" id="SignalP"/>
    </source>
</evidence>
<evidence type="ECO:0000313" key="2">
    <source>
        <dbReference type="EMBL" id="MBW8286340.1"/>
    </source>
</evidence>
<dbReference type="InterPro" id="IPR058248">
    <property type="entry name" value="Lxx211020-like"/>
</dbReference>
<dbReference type="Proteomes" id="UP000711178">
    <property type="component" value="Unassembled WGS sequence"/>
</dbReference>
<dbReference type="EMBL" id="JAHDTB010000001">
    <property type="protein sequence ID" value="MBW8286340.1"/>
    <property type="molecule type" value="Genomic_DNA"/>
</dbReference>
<evidence type="ECO:0000313" key="3">
    <source>
        <dbReference type="Proteomes" id="UP000711178"/>
    </source>
</evidence>
<dbReference type="RefSeq" id="WP_043571732.1">
    <property type="nucleotide sequence ID" value="NZ_CP142381.1"/>
</dbReference>